<feature type="region of interest" description="Disordered" evidence="1">
    <location>
        <begin position="20"/>
        <end position="54"/>
    </location>
</feature>
<dbReference type="Proteomes" id="UP000789901">
    <property type="component" value="Unassembled WGS sequence"/>
</dbReference>
<evidence type="ECO:0000313" key="2">
    <source>
        <dbReference type="EMBL" id="CAG8846971.1"/>
    </source>
</evidence>
<protein>
    <submittedName>
        <fullName evidence="2">34161_t:CDS:1</fullName>
    </submittedName>
</protein>
<feature type="compositionally biased region" description="Acidic residues" evidence="1">
    <location>
        <begin position="42"/>
        <end position="54"/>
    </location>
</feature>
<reference evidence="2 3" key="1">
    <citation type="submission" date="2021-06" db="EMBL/GenBank/DDBJ databases">
        <authorList>
            <person name="Kallberg Y."/>
            <person name="Tangrot J."/>
            <person name="Rosling A."/>
        </authorList>
    </citation>
    <scope>NUCLEOTIDE SEQUENCE [LARGE SCALE GENOMIC DNA]</scope>
    <source>
        <strain evidence="2 3">120-4 pot B 10/14</strain>
    </source>
</reference>
<evidence type="ECO:0000313" key="3">
    <source>
        <dbReference type="Proteomes" id="UP000789901"/>
    </source>
</evidence>
<accession>A0ABN7X3E4</accession>
<comment type="caution">
    <text evidence="2">The sequence shown here is derived from an EMBL/GenBank/DDBJ whole genome shotgun (WGS) entry which is preliminary data.</text>
</comment>
<name>A0ABN7X3E4_GIGMA</name>
<organism evidence="2 3">
    <name type="scientific">Gigaspora margarita</name>
    <dbReference type="NCBI Taxonomy" id="4874"/>
    <lineage>
        <taxon>Eukaryota</taxon>
        <taxon>Fungi</taxon>
        <taxon>Fungi incertae sedis</taxon>
        <taxon>Mucoromycota</taxon>
        <taxon>Glomeromycotina</taxon>
        <taxon>Glomeromycetes</taxon>
        <taxon>Diversisporales</taxon>
        <taxon>Gigasporaceae</taxon>
        <taxon>Gigaspora</taxon>
    </lineage>
</organism>
<gene>
    <name evidence="2" type="ORF">GMARGA_LOCUS38428</name>
</gene>
<dbReference type="EMBL" id="CAJVQB010085704">
    <property type="protein sequence ID" value="CAG8846971.1"/>
    <property type="molecule type" value="Genomic_DNA"/>
</dbReference>
<keyword evidence="3" id="KW-1185">Reference proteome</keyword>
<proteinExistence type="predicted"/>
<sequence length="54" mass="5928">STSNMNSYLANDHNLVEFQKNKKDKFGAPGSSGSQQSIIDMLDSEYDSGLEISE</sequence>
<feature type="non-terminal residue" evidence="2">
    <location>
        <position position="1"/>
    </location>
</feature>
<feature type="non-terminal residue" evidence="2">
    <location>
        <position position="54"/>
    </location>
</feature>
<evidence type="ECO:0000256" key="1">
    <source>
        <dbReference type="SAM" id="MobiDB-lite"/>
    </source>
</evidence>